<dbReference type="SUPFAM" id="SSF46689">
    <property type="entry name" value="Homeodomain-like"/>
    <property type="match status" value="1"/>
</dbReference>
<dbReference type="PANTHER" id="PTHR45224:SF3">
    <property type="entry name" value="OS11G0506300 PROTEIN"/>
    <property type="match status" value="1"/>
</dbReference>
<dbReference type="EMBL" id="CAJGYO010000001">
    <property type="protein sequence ID" value="CAD6207391.1"/>
    <property type="molecule type" value="Genomic_DNA"/>
</dbReference>
<gene>
    <name evidence="3" type="ORF">NCGR_LOCUS4923</name>
</gene>
<dbReference type="PROSITE" id="PS50090">
    <property type="entry name" value="MYB_LIKE"/>
    <property type="match status" value="1"/>
</dbReference>
<feature type="region of interest" description="Disordered" evidence="1">
    <location>
        <begin position="55"/>
        <end position="76"/>
    </location>
</feature>
<keyword evidence="4" id="KW-1185">Reference proteome</keyword>
<feature type="domain" description="Myb-like" evidence="2">
    <location>
        <begin position="76"/>
        <end position="145"/>
    </location>
</feature>
<feature type="compositionally biased region" description="Basic and acidic residues" evidence="1">
    <location>
        <begin position="65"/>
        <end position="76"/>
    </location>
</feature>
<dbReference type="PANTHER" id="PTHR45224">
    <property type="entry name" value="OS01G0527900 PROTEIN-RELATED"/>
    <property type="match status" value="1"/>
</dbReference>
<proteinExistence type="predicted"/>
<name>A0A811MM33_9POAL</name>
<dbReference type="InterPro" id="IPR009057">
    <property type="entry name" value="Homeodomain-like_sf"/>
</dbReference>
<dbReference type="AlphaFoldDB" id="A0A811MM33"/>
<feature type="compositionally biased region" description="Polar residues" evidence="1">
    <location>
        <begin position="55"/>
        <end position="64"/>
    </location>
</feature>
<sequence length="299" mass="34186">MICNVNHVRDKVPRPSGGIMSYFGNQPHNFHLVGAPVHNSPVNIAMCTNIEGSSPTEVQTLSEQQPEHVDSDSENARTEKRIMWTGEEDVRLMSSWIENSTESSCGADRGGNQYWGDVVESYNKTTLSHWKRNLKQCKDRWHKINRWTDLFECSYVKARKSIYKYLLQMWIDAAHKFYGGEGEEKDQSFEEMPKRPIGQKAAKKAALAAKGQPKRLSSDDDGNSKESAIDLEKLDRFSKFWEETNANNIKVRELQQKLSSEKLKTTKLAQLTAQETKQFKKLDLEGKKVEKKIKVDGSL</sequence>
<dbReference type="OrthoDB" id="640386at2759"/>
<evidence type="ECO:0000313" key="3">
    <source>
        <dbReference type="EMBL" id="CAD6207391.1"/>
    </source>
</evidence>
<evidence type="ECO:0000256" key="1">
    <source>
        <dbReference type="SAM" id="MobiDB-lite"/>
    </source>
</evidence>
<comment type="caution">
    <text evidence="3">The sequence shown here is derived from an EMBL/GenBank/DDBJ whole genome shotgun (WGS) entry which is preliminary data.</text>
</comment>
<organism evidence="3 4">
    <name type="scientific">Miscanthus lutarioriparius</name>
    <dbReference type="NCBI Taxonomy" id="422564"/>
    <lineage>
        <taxon>Eukaryota</taxon>
        <taxon>Viridiplantae</taxon>
        <taxon>Streptophyta</taxon>
        <taxon>Embryophyta</taxon>
        <taxon>Tracheophyta</taxon>
        <taxon>Spermatophyta</taxon>
        <taxon>Magnoliopsida</taxon>
        <taxon>Liliopsida</taxon>
        <taxon>Poales</taxon>
        <taxon>Poaceae</taxon>
        <taxon>PACMAD clade</taxon>
        <taxon>Panicoideae</taxon>
        <taxon>Andropogonodae</taxon>
        <taxon>Andropogoneae</taxon>
        <taxon>Saccharinae</taxon>
        <taxon>Miscanthus</taxon>
    </lineage>
</organism>
<protein>
    <recommendedName>
        <fullName evidence="2">Myb-like domain-containing protein</fullName>
    </recommendedName>
</protein>
<evidence type="ECO:0000313" key="4">
    <source>
        <dbReference type="Proteomes" id="UP000604825"/>
    </source>
</evidence>
<dbReference type="Proteomes" id="UP000604825">
    <property type="component" value="Unassembled WGS sequence"/>
</dbReference>
<accession>A0A811MM33</accession>
<evidence type="ECO:0000259" key="2">
    <source>
        <dbReference type="PROSITE" id="PS50090"/>
    </source>
</evidence>
<reference evidence="3" key="1">
    <citation type="submission" date="2020-10" db="EMBL/GenBank/DDBJ databases">
        <authorList>
            <person name="Han B."/>
            <person name="Lu T."/>
            <person name="Zhao Q."/>
            <person name="Huang X."/>
            <person name="Zhao Y."/>
        </authorList>
    </citation>
    <scope>NUCLEOTIDE SEQUENCE</scope>
</reference>
<dbReference type="InterPro" id="IPR001005">
    <property type="entry name" value="SANT/Myb"/>
</dbReference>